<evidence type="ECO:0000313" key="2">
    <source>
        <dbReference type="EMBL" id="SEI00618.1"/>
    </source>
</evidence>
<protein>
    <submittedName>
        <fullName evidence="2">Uncharacterized protein</fullName>
    </submittedName>
</protein>
<proteinExistence type="predicted"/>
<name>A0A1H6MG86_9BACT</name>
<feature type="compositionally biased region" description="Basic residues" evidence="1">
    <location>
        <begin position="246"/>
        <end position="255"/>
    </location>
</feature>
<sequence length="263" mass="30939">MFETGESFVEGVHRFNFEVGYHVCRFECSDFYSRQAQNFCTSCKEMDFLLYHPGRKDLWLIEVKDYRFDARPKVRELVDALCRKVRDTLFLLRTAAVAAPQEYPEEGTSLRNFARMSMRATKLHVVFLIELKSEGVFGGSGLLATIKDLLAREIRFIDPHMVCVPITRSAGMGPWKVTPAMGGEHSARVEKRIRHVQALNLRKKEEKMRQQALERVQAVEERKIREPMWKRRLAEREAGLPGNHEARRRRRRHVHRREDREEE</sequence>
<dbReference type="OrthoDB" id="8479564at2"/>
<dbReference type="Proteomes" id="UP000176204">
    <property type="component" value="Chromosome I"/>
</dbReference>
<dbReference type="EMBL" id="LT629973">
    <property type="protein sequence ID" value="SEI00618.1"/>
    <property type="molecule type" value="Genomic_DNA"/>
</dbReference>
<dbReference type="RefSeq" id="WP_067777515.1">
    <property type="nucleotide sequence ID" value="NZ_LIGX01000037.1"/>
</dbReference>
<gene>
    <name evidence="2" type="ORF">PYTT_2498</name>
</gene>
<evidence type="ECO:0000256" key="1">
    <source>
        <dbReference type="SAM" id="MobiDB-lite"/>
    </source>
</evidence>
<keyword evidence="3" id="KW-1185">Reference proteome</keyword>
<dbReference type="KEGG" id="agl:PYTT_2498"/>
<accession>A0A1H6MG86</accession>
<reference evidence="3" key="1">
    <citation type="submission" date="2016-09" db="EMBL/GenBank/DDBJ databases">
        <authorList>
            <person name="Koehorst J."/>
        </authorList>
    </citation>
    <scope>NUCLEOTIDE SEQUENCE [LARGE SCALE GENOMIC DNA]</scope>
</reference>
<feature type="region of interest" description="Disordered" evidence="1">
    <location>
        <begin position="230"/>
        <end position="263"/>
    </location>
</feature>
<dbReference type="STRING" id="1679444.PYTT_2498"/>
<evidence type="ECO:0000313" key="3">
    <source>
        <dbReference type="Proteomes" id="UP000176204"/>
    </source>
</evidence>
<dbReference type="AlphaFoldDB" id="A0A1H6MG86"/>
<organism evidence="2 3">
    <name type="scientific">Akkermansia glycaniphila</name>
    <dbReference type="NCBI Taxonomy" id="1679444"/>
    <lineage>
        <taxon>Bacteria</taxon>
        <taxon>Pseudomonadati</taxon>
        <taxon>Verrucomicrobiota</taxon>
        <taxon>Verrucomicrobiia</taxon>
        <taxon>Verrucomicrobiales</taxon>
        <taxon>Akkermansiaceae</taxon>
        <taxon>Akkermansia</taxon>
    </lineage>
</organism>